<evidence type="ECO:0000256" key="1">
    <source>
        <dbReference type="SAM" id="Phobius"/>
    </source>
</evidence>
<organism evidence="2">
    <name type="scientific">hydrothermal vent metagenome</name>
    <dbReference type="NCBI Taxonomy" id="652676"/>
    <lineage>
        <taxon>unclassified sequences</taxon>
        <taxon>metagenomes</taxon>
        <taxon>ecological metagenomes</taxon>
    </lineage>
</organism>
<sequence length="253" mass="28995">MKQQGFTLLEMIISLALSMLIGLSIFQLTKINKQRYEVFQVIEELNQKETLLRNILEKTIQKIGGNIPNYVMNDVNQQWAFAITRNNVISGLNTQIPNDIKGTALAINYDYGNRCDGKPLDTSATLTIDYYFVKEDTTAEKVSSLYCKAPNKRIVPLINNVDYMKIYYHHTDASGKIRILDEDLLNVTNWFDIYKIDVFMIISSNSGHYEDAPSKTFLTGANEFPGDVVIENINKPYDGKFRKAIYFSFNIKK</sequence>
<feature type="transmembrane region" description="Helical" evidence="1">
    <location>
        <begin position="6"/>
        <end position="26"/>
    </location>
</feature>
<dbReference type="InterPro" id="IPR012902">
    <property type="entry name" value="N_methyl_site"/>
</dbReference>
<protein>
    <recommendedName>
        <fullName evidence="3">Prepilin-type N-terminal cleavage/methylation domain-containing protein</fullName>
    </recommendedName>
</protein>
<dbReference type="AlphaFoldDB" id="A0A1W1CVK7"/>
<keyword evidence="1" id="KW-1133">Transmembrane helix</keyword>
<gene>
    <name evidence="2" type="ORF">MNB_SUP05-5-1135</name>
</gene>
<dbReference type="PROSITE" id="PS00409">
    <property type="entry name" value="PROKAR_NTER_METHYL"/>
    <property type="match status" value="1"/>
</dbReference>
<evidence type="ECO:0008006" key="3">
    <source>
        <dbReference type="Google" id="ProtNLM"/>
    </source>
</evidence>
<dbReference type="Pfam" id="PF07963">
    <property type="entry name" value="N_methyl"/>
    <property type="match status" value="1"/>
</dbReference>
<dbReference type="NCBIfam" id="TIGR02532">
    <property type="entry name" value="IV_pilin_GFxxxE"/>
    <property type="match status" value="1"/>
</dbReference>
<name>A0A1W1CVK7_9ZZZZ</name>
<accession>A0A1W1CVK7</accession>
<reference evidence="2" key="1">
    <citation type="submission" date="2016-10" db="EMBL/GenBank/DDBJ databases">
        <authorList>
            <person name="de Groot N.N."/>
        </authorList>
    </citation>
    <scope>NUCLEOTIDE SEQUENCE</scope>
</reference>
<evidence type="ECO:0000313" key="2">
    <source>
        <dbReference type="EMBL" id="SFV69809.1"/>
    </source>
</evidence>
<proteinExistence type="predicted"/>
<keyword evidence="1" id="KW-0812">Transmembrane</keyword>
<dbReference type="EMBL" id="FPHJ01000069">
    <property type="protein sequence ID" value="SFV69809.1"/>
    <property type="molecule type" value="Genomic_DNA"/>
</dbReference>
<keyword evidence="1" id="KW-0472">Membrane</keyword>